<reference evidence="3 4" key="2">
    <citation type="submission" date="2017-08" db="EMBL/GenBank/DDBJ databases">
        <authorList>
            <person name="de Groot N.N."/>
        </authorList>
    </citation>
    <scope>NUCLEOTIDE SEQUENCE [LARGE SCALE GENOMIC DNA]</scope>
    <source>
        <strain evidence="3">Orrdi1</strain>
    </source>
</reference>
<dbReference type="Proteomes" id="UP000078558">
    <property type="component" value="Chromosome I"/>
</dbReference>
<evidence type="ECO:0000313" key="3">
    <source>
        <dbReference type="EMBL" id="SOE47503.1"/>
    </source>
</evidence>
<name>A0A1C3K106_9BURK</name>
<dbReference type="EMBL" id="LT907988">
    <property type="protein sequence ID" value="SOE47503.1"/>
    <property type="molecule type" value="Genomic_DNA"/>
</dbReference>
<accession>A0A1C3K106</accession>
<proteinExistence type="predicted"/>
<evidence type="ECO:0000256" key="1">
    <source>
        <dbReference type="SAM" id="MobiDB-lite"/>
    </source>
</evidence>
<sequence length="39" mass="4213">MCGHGERFGQAADGGGRAARRSGRRPAGASFHEERNRQD</sequence>
<gene>
    <name evidence="2" type="ORF">ODI_00285</name>
    <name evidence="3" type="ORF">ODI_R0878</name>
</gene>
<dbReference type="KEGG" id="odi:ODI_R0878"/>
<evidence type="ECO:0000313" key="4">
    <source>
        <dbReference type="Proteomes" id="UP000078558"/>
    </source>
</evidence>
<keyword evidence="4" id="KW-1185">Reference proteome</keyword>
<dbReference type="STRING" id="1851544.ODI_00285"/>
<dbReference type="EMBL" id="FLRC01000015">
    <property type="protein sequence ID" value="SBT25186.1"/>
    <property type="molecule type" value="Genomic_DNA"/>
</dbReference>
<reference evidence="2 4" key="1">
    <citation type="submission" date="2016-06" db="EMBL/GenBank/DDBJ databases">
        <authorList>
            <person name="Kjaerup R.B."/>
            <person name="Dalgaard T.S."/>
            <person name="Juul-Madsen H.R."/>
        </authorList>
    </citation>
    <scope>NUCLEOTIDE SEQUENCE [LARGE SCALE GENOMIC DNA]</scope>
    <source>
        <strain evidence="2">Orrdi1</strain>
    </source>
</reference>
<evidence type="ECO:0000313" key="2">
    <source>
        <dbReference type="EMBL" id="SBT25186.1"/>
    </source>
</evidence>
<dbReference type="AlphaFoldDB" id="A0A1C3K106"/>
<feature type="region of interest" description="Disordered" evidence="1">
    <location>
        <begin position="1"/>
        <end position="39"/>
    </location>
</feature>
<protein>
    <submittedName>
        <fullName evidence="2">Uncharacterized protein</fullName>
    </submittedName>
</protein>
<organism evidence="2 4">
    <name type="scientific">Orrella dioscoreae</name>
    <dbReference type="NCBI Taxonomy" id="1851544"/>
    <lineage>
        <taxon>Bacteria</taxon>
        <taxon>Pseudomonadati</taxon>
        <taxon>Pseudomonadota</taxon>
        <taxon>Betaproteobacteria</taxon>
        <taxon>Burkholderiales</taxon>
        <taxon>Alcaligenaceae</taxon>
        <taxon>Orrella</taxon>
    </lineage>
</organism>